<feature type="domain" description="Major facilitator superfamily (MFS) profile" evidence="7">
    <location>
        <begin position="16"/>
        <end position="406"/>
    </location>
</feature>
<comment type="caution">
    <text evidence="8">The sequence shown here is derived from an EMBL/GenBank/DDBJ whole genome shotgun (WGS) entry which is preliminary data.</text>
</comment>
<evidence type="ECO:0000256" key="6">
    <source>
        <dbReference type="SAM" id="Phobius"/>
    </source>
</evidence>
<feature type="transmembrane region" description="Helical" evidence="6">
    <location>
        <begin position="82"/>
        <end position="103"/>
    </location>
</feature>
<keyword evidence="3 6" id="KW-0812">Transmembrane</keyword>
<evidence type="ECO:0000256" key="3">
    <source>
        <dbReference type="ARBA" id="ARBA00022692"/>
    </source>
</evidence>
<feature type="transmembrane region" description="Helical" evidence="6">
    <location>
        <begin position="170"/>
        <end position="189"/>
    </location>
</feature>
<evidence type="ECO:0000256" key="4">
    <source>
        <dbReference type="ARBA" id="ARBA00022989"/>
    </source>
</evidence>
<dbReference type="InterPro" id="IPR020846">
    <property type="entry name" value="MFS_dom"/>
</dbReference>
<feature type="transmembrane region" description="Helical" evidence="6">
    <location>
        <begin position="12"/>
        <end position="30"/>
    </location>
</feature>
<dbReference type="PATRIC" id="fig|1122169.6.peg.1432"/>
<keyword evidence="9" id="KW-1185">Reference proteome</keyword>
<evidence type="ECO:0000259" key="7">
    <source>
        <dbReference type="PROSITE" id="PS50850"/>
    </source>
</evidence>
<dbReference type="GO" id="GO:0016020">
    <property type="term" value="C:membrane"/>
    <property type="evidence" value="ECO:0007669"/>
    <property type="project" value="UniProtKB-SubCell"/>
</dbReference>
<name>A0A0W0YXC1_9GAMM</name>
<evidence type="ECO:0000313" key="9">
    <source>
        <dbReference type="Proteomes" id="UP000054600"/>
    </source>
</evidence>
<keyword evidence="5 6" id="KW-0472">Membrane</keyword>
<feature type="transmembrane region" description="Helical" evidence="6">
    <location>
        <begin position="384"/>
        <end position="406"/>
    </location>
</feature>
<feature type="transmembrane region" description="Helical" evidence="6">
    <location>
        <begin position="293"/>
        <end position="315"/>
    </location>
</feature>
<dbReference type="eggNOG" id="COG2814">
    <property type="taxonomic scope" value="Bacteria"/>
</dbReference>
<dbReference type="RefSeq" id="WP_018576569.1">
    <property type="nucleotide sequence ID" value="NZ_KB892388.1"/>
</dbReference>
<feature type="transmembrane region" description="Helical" evidence="6">
    <location>
        <begin position="232"/>
        <end position="254"/>
    </location>
</feature>
<dbReference type="InterPro" id="IPR036259">
    <property type="entry name" value="MFS_trans_sf"/>
</dbReference>
<feature type="transmembrane region" description="Helical" evidence="6">
    <location>
        <begin position="353"/>
        <end position="378"/>
    </location>
</feature>
<dbReference type="Proteomes" id="UP000054600">
    <property type="component" value="Unassembled WGS sequence"/>
</dbReference>
<comment type="subcellular location">
    <subcellularLocation>
        <location evidence="1">Membrane</location>
        <topology evidence="1">Multi-pass membrane protein</topology>
    </subcellularLocation>
</comment>
<organism evidence="8 9">
    <name type="scientific">Legionella shakespearei DSM 23087</name>
    <dbReference type="NCBI Taxonomy" id="1122169"/>
    <lineage>
        <taxon>Bacteria</taxon>
        <taxon>Pseudomonadati</taxon>
        <taxon>Pseudomonadota</taxon>
        <taxon>Gammaproteobacteria</taxon>
        <taxon>Legionellales</taxon>
        <taxon>Legionellaceae</taxon>
        <taxon>Legionella</taxon>
    </lineage>
</organism>
<feature type="transmembrane region" description="Helical" evidence="6">
    <location>
        <begin position="321"/>
        <end position="341"/>
    </location>
</feature>
<reference evidence="8 9" key="1">
    <citation type="submission" date="2015-11" db="EMBL/GenBank/DDBJ databases">
        <title>Genomic analysis of 38 Legionella species identifies large and diverse effector repertoires.</title>
        <authorList>
            <person name="Burstein D."/>
            <person name="Amaro F."/>
            <person name="Zusman T."/>
            <person name="Lifshitz Z."/>
            <person name="Cohen O."/>
            <person name="Gilbert J.A."/>
            <person name="Pupko T."/>
            <person name="Shuman H.A."/>
            <person name="Segal G."/>
        </authorList>
    </citation>
    <scope>NUCLEOTIDE SEQUENCE [LARGE SCALE GENOMIC DNA]</scope>
    <source>
        <strain evidence="8 9">ATCC 49655</strain>
    </source>
</reference>
<dbReference type="PANTHER" id="PTHR42718">
    <property type="entry name" value="MAJOR FACILITATOR SUPERFAMILY MULTIDRUG TRANSPORTER MFSC"/>
    <property type="match status" value="1"/>
</dbReference>
<dbReference type="STRING" id="1122169.Lsha_1240"/>
<dbReference type="Gene3D" id="1.20.1720.10">
    <property type="entry name" value="Multidrug resistance protein D"/>
    <property type="match status" value="1"/>
</dbReference>
<keyword evidence="4 6" id="KW-1133">Transmembrane helix</keyword>
<feature type="transmembrane region" description="Helical" evidence="6">
    <location>
        <begin position="109"/>
        <end position="128"/>
    </location>
</feature>
<dbReference type="EMBL" id="LNYW01000035">
    <property type="protein sequence ID" value="KTD61483.1"/>
    <property type="molecule type" value="Genomic_DNA"/>
</dbReference>
<accession>A0A0W0YXC1</accession>
<evidence type="ECO:0000256" key="2">
    <source>
        <dbReference type="ARBA" id="ARBA00022448"/>
    </source>
</evidence>
<protein>
    <submittedName>
        <fullName evidence="8">Multidrug efflux system protein</fullName>
    </submittedName>
</protein>
<dbReference type="GO" id="GO:0022857">
    <property type="term" value="F:transmembrane transporter activity"/>
    <property type="evidence" value="ECO:0007669"/>
    <property type="project" value="InterPro"/>
</dbReference>
<proteinExistence type="predicted"/>
<dbReference type="AlphaFoldDB" id="A0A0W0YXC1"/>
<evidence type="ECO:0000256" key="5">
    <source>
        <dbReference type="ARBA" id="ARBA00023136"/>
    </source>
</evidence>
<feature type="transmembrane region" description="Helical" evidence="6">
    <location>
        <begin position="260"/>
        <end position="281"/>
    </location>
</feature>
<gene>
    <name evidence="8" type="primary">cmr</name>
    <name evidence="8" type="ORF">Lsha_1240</name>
</gene>
<dbReference type="InterPro" id="IPR011701">
    <property type="entry name" value="MFS"/>
</dbReference>
<keyword evidence="2" id="KW-0813">Transport</keyword>
<dbReference type="PROSITE" id="PS50850">
    <property type="entry name" value="MFS"/>
    <property type="match status" value="1"/>
</dbReference>
<dbReference type="PANTHER" id="PTHR42718:SF9">
    <property type="entry name" value="MAJOR FACILITATOR SUPERFAMILY MULTIDRUG TRANSPORTER MFSC"/>
    <property type="match status" value="1"/>
</dbReference>
<feature type="transmembrane region" description="Helical" evidence="6">
    <location>
        <begin position="140"/>
        <end position="164"/>
    </location>
</feature>
<evidence type="ECO:0000313" key="8">
    <source>
        <dbReference type="EMBL" id="KTD61483.1"/>
    </source>
</evidence>
<dbReference type="OrthoDB" id="9814303at2"/>
<dbReference type="SUPFAM" id="SSF103473">
    <property type="entry name" value="MFS general substrate transporter"/>
    <property type="match status" value="1"/>
</dbReference>
<dbReference type="Pfam" id="PF07690">
    <property type="entry name" value="MFS_1"/>
    <property type="match status" value="1"/>
</dbReference>
<evidence type="ECO:0000256" key="1">
    <source>
        <dbReference type="ARBA" id="ARBA00004141"/>
    </source>
</evidence>
<sequence length="410" mass="45311">MALPLIYISRKQGIAFACFLVFYEFLTYIANDMIMPGMISVVKSFSAPESTVATSLTIYILGGASLQLILGPVADTYGRRPMMLLGAFLFFLFTILIACSNSMNQFLAARFFQGMGLCFIGVIGYATIQEIFEEMDAIRLIAIMANAAILAPLLGPVLGALVIYYTSWRVIFIVIAAFAVFALWGLWAYMPEPIGQIKRDGQQIPKAPFSPKAVFKNYWLLVSNLPFSYSTLAIGLVGIPCLAWIALAPVILIAEGKLTVIQYGLWQLPIFGATILGNWFLHRLTYKYKIKSIIFLGSVIMTAGMVLMALLPYLYGEHYQYLLPGIIIYFFSLSVITAPLNRHCLFVTSVTKGTASALISLGTMVIGALGIEFASMFYHSHSNLYFALCCNLIGLLYLFFVSLAFYGSKD</sequence>